<dbReference type="Gene3D" id="1.10.8.60">
    <property type="match status" value="1"/>
</dbReference>
<dbReference type="GO" id="GO:0043565">
    <property type="term" value="F:sequence-specific DNA binding"/>
    <property type="evidence" value="ECO:0007669"/>
    <property type="project" value="InterPro"/>
</dbReference>
<evidence type="ECO:0000259" key="5">
    <source>
        <dbReference type="PROSITE" id="PS50045"/>
    </source>
</evidence>
<accession>A0A7X9QH86</accession>
<dbReference type="InterPro" id="IPR002078">
    <property type="entry name" value="Sigma_54_int"/>
</dbReference>
<dbReference type="SUPFAM" id="SSF52540">
    <property type="entry name" value="P-loop containing nucleoside triphosphate hydrolases"/>
    <property type="match status" value="1"/>
</dbReference>
<gene>
    <name evidence="6" type="ORF">HHO37_06395</name>
</gene>
<dbReference type="InterPro" id="IPR009057">
    <property type="entry name" value="Homeodomain-like_sf"/>
</dbReference>
<dbReference type="InterPro" id="IPR058031">
    <property type="entry name" value="AAA_lid_NorR"/>
</dbReference>
<dbReference type="Gene3D" id="3.40.50.10660">
    <property type="entry name" value="PrpR receptor domain-like"/>
    <property type="match status" value="1"/>
</dbReference>
<keyword evidence="4" id="KW-0804">Transcription</keyword>
<proteinExistence type="predicted"/>
<dbReference type="SUPFAM" id="SSF159800">
    <property type="entry name" value="PrpR receptor domain-like"/>
    <property type="match status" value="1"/>
</dbReference>
<dbReference type="InterPro" id="IPR010524">
    <property type="entry name" value="Sig_transdc_resp-reg_PrpR_N"/>
</dbReference>
<feature type="domain" description="Sigma-54 factor interaction" evidence="5">
    <location>
        <begin position="355"/>
        <end position="508"/>
    </location>
</feature>
<dbReference type="GO" id="GO:0006355">
    <property type="term" value="P:regulation of DNA-templated transcription"/>
    <property type="evidence" value="ECO:0007669"/>
    <property type="project" value="InterPro"/>
</dbReference>
<dbReference type="Pfam" id="PF02954">
    <property type="entry name" value="HTH_8"/>
    <property type="match status" value="1"/>
</dbReference>
<dbReference type="SUPFAM" id="SSF46689">
    <property type="entry name" value="Homeodomain-like"/>
    <property type="match status" value="1"/>
</dbReference>
<dbReference type="InterPro" id="IPR002197">
    <property type="entry name" value="HTH_Fis"/>
</dbReference>
<keyword evidence="1" id="KW-0547">Nucleotide-binding</keyword>
<dbReference type="Pfam" id="PF25601">
    <property type="entry name" value="AAA_lid_14"/>
    <property type="match status" value="1"/>
</dbReference>
<dbReference type="GO" id="GO:0000156">
    <property type="term" value="F:phosphorelay response regulator activity"/>
    <property type="evidence" value="ECO:0007669"/>
    <property type="project" value="InterPro"/>
</dbReference>
<dbReference type="GO" id="GO:0005524">
    <property type="term" value="F:ATP binding"/>
    <property type="evidence" value="ECO:0007669"/>
    <property type="project" value="UniProtKB-KW"/>
</dbReference>
<dbReference type="PRINTS" id="PR01590">
    <property type="entry name" value="HTHFIS"/>
</dbReference>
<name>A0A7X9QH86_STRRT</name>
<evidence type="ECO:0000256" key="1">
    <source>
        <dbReference type="ARBA" id="ARBA00022741"/>
    </source>
</evidence>
<dbReference type="Gene3D" id="3.40.50.300">
    <property type="entry name" value="P-loop containing nucleotide triphosphate hydrolases"/>
    <property type="match status" value="1"/>
</dbReference>
<dbReference type="AlphaFoldDB" id="A0A7X9QH86"/>
<keyword evidence="2" id="KW-0067">ATP-binding</keyword>
<dbReference type="RefSeq" id="WP_193523594.1">
    <property type="nucleotide sequence ID" value="NZ_JABASA010000011.1"/>
</dbReference>
<comment type="caution">
    <text evidence="6">The sequence shown here is derived from an EMBL/GenBank/DDBJ whole genome shotgun (WGS) entry which is preliminary data.</text>
</comment>
<evidence type="ECO:0000313" key="6">
    <source>
        <dbReference type="EMBL" id="NMD49302.1"/>
    </source>
</evidence>
<dbReference type="Pfam" id="PF06506">
    <property type="entry name" value="PrpR_N"/>
    <property type="match status" value="1"/>
</dbReference>
<dbReference type="Gene3D" id="3.40.50.2300">
    <property type="match status" value="1"/>
</dbReference>
<dbReference type="Proteomes" id="UP000532121">
    <property type="component" value="Unassembled WGS sequence"/>
</dbReference>
<protein>
    <submittedName>
        <fullName evidence="6">Sigma-54-dependent transcriptional regulator</fullName>
    </submittedName>
</protein>
<dbReference type="InterPro" id="IPR027417">
    <property type="entry name" value="P-loop_NTPase"/>
</dbReference>
<evidence type="ECO:0000256" key="3">
    <source>
        <dbReference type="ARBA" id="ARBA00023015"/>
    </source>
</evidence>
<evidence type="ECO:0000256" key="4">
    <source>
        <dbReference type="ARBA" id="ARBA00023163"/>
    </source>
</evidence>
<dbReference type="PROSITE" id="PS50045">
    <property type="entry name" value="SIGMA54_INTERACT_4"/>
    <property type="match status" value="1"/>
</dbReference>
<dbReference type="Gene3D" id="1.10.10.60">
    <property type="entry name" value="Homeodomain-like"/>
    <property type="match status" value="1"/>
</dbReference>
<keyword evidence="3" id="KW-0805">Transcription regulation</keyword>
<evidence type="ECO:0000256" key="2">
    <source>
        <dbReference type="ARBA" id="ARBA00022840"/>
    </source>
</evidence>
<sequence>MKPIRLLGIAPYEELNHSMNLVAQQFDSLSIDVFNANLQEGRDLAIQLAHNYDAIISRGGTAHLIQDAVDIPVIDVSISVYDILSSIKLAYNYSQNIAIVGYESITKNAHLICNVLQYNIKIITIDQPEQTADTLIKLKEEGCELVLCDAITNHTALRLSLNTILITSGLESIKTAYKQAITFTKYIQKIETQRNVLQEVLSKQALATLVLSQDFKPISSNLSAKLTHTLIRFLKKQKHLDNQQLYHTHKGQTYQVRCNILTLNEQRYYHCELKMVTPPLIHQQFGVTFSNRSEIEDKISQKLLFASFIQEKNLVLMSQLLKHYNAMIIFGEEGTTKTSLAYSCFLKFQYHTANLISINCKLFGERLWKYLSHTSNSPLLYSDNTLLFQHCEQLSLEDLRKLLELIKSSSLLQRQNIIFTYTTKKADPDKLIFKEIMQELNCASLYSSSLSERHTELASIITLLLNKANIECHTQVIGFEPQAMHTLQKFQWTGNFYQLERVIKKLILSANSYYILENAVIEVLSEERRHQNHLQLTSNDSKESEPVIIEEKTLFDYNQDIVRAVLEYNKGNQTKTAKQLGISRTTLWRYLKMK</sequence>
<dbReference type="PANTHER" id="PTHR32071">
    <property type="entry name" value="TRANSCRIPTIONAL REGULATORY PROTEIN"/>
    <property type="match status" value="1"/>
</dbReference>
<dbReference type="EMBL" id="JABASA010000011">
    <property type="protein sequence ID" value="NMD49302.1"/>
    <property type="molecule type" value="Genomic_DNA"/>
</dbReference>
<evidence type="ECO:0000313" key="7">
    <source>
        <dbReference type="Proteomes" id="UP000532121"/>
    </source>
</evidence>
<reference evidence="6 7" key="1">
    <citation type="submission" date="2020-04" db="EMBL/GenBank/DDBJ databases">
        <title>MicrobeNet Type strains.</title>
        <authorList>
            <person name="Nicholson A.C."/>
        </authorList>
    </citation>
    <scope>NUCLEOTIDE SEQUENCE [LARGE SCALE GENOMIC DNA]</scope>
    <source>
        <strain evidence="6 7">DSM 22768</strain>
    </source>
</reference>
<organism evidence="6 7">
    <name type="scientific">Streptococcus ratti</name>
    <dbReference type="NCBI Taxonomy" id="1341"/>
    <lineage>
        <taxon>Bacteria</taxon>
        <taxon>Bacillati</taxon>
        <taxon>Bacillota</taxon>
        <taxon>Bacilli</taxon>
        <taxon>Lactobacillales</taxon>
        <taxon>Streptococcaceae</taxon>
        <taxon>Streptococcus</taxon>
    </lineage>
</organism>